<evidence type="ECO:0000313" key="1">
    <source>
        <dbReference type="EMBL" id="QDZ10823.1"/>
    </source>
</evidence>
<name>A0A5B8LRP4_9HYPH</name>
<dbReference type="EMBL" id="CP042304">
    <property type="protein sequence ID" value="QDZ10823.1"/>
    <property type="molecule type" value="Genomic_DNA"/>
</dbReference>
<dbReference type="SUPFAM" id="SSF81301">
    <property type="entry name" value="Nucleotidyltransferase"/>
    <property type="match status" value="1"/>
</dbReference>
<protein>
    <submittedName>
        <fullName evidence="1">Nucleotidyltransferase domain-containing protein</fullName>
    </submittedName>
</protein>
<dbReference type="RefSeq" id="WP_146289607.1">
    <property type="nucleotide sequence ID" value="NZ_CP042304.1"/>
</dbReference>
<accession>A0A5B8LRP4</accession>
<dbReference type="Proteomes" id="UP000315364">
    <property type="component" value="Chromosome"/>
</dbReference>
<dbReference type="Gene3D" id="3.30.460.10">
    <property type="entry name" value="Beta Polymerase, domain 2"/>
    <property type="match status" value="1"/>
</dbReference>
<dbReference type="InterPro" id="IPR043519">
    <property type="entry name" value="NT_sf"/>
</dbReference>
<proteinExistence type="predicted"/>
<keyword evidence="2" id="KW-1185">Reference proteome</keyword>
<sequence length="253" mass="27249">MDQYRPGILANQALATAAHVLETRFAGAHFAFVAGSIMRGQGTVGSDIDMVVIYPRLERAWRESFMEEGFPVETFVHDPATLDVFLGRDVENGRPIMINMVAEGRIVGAQVKGAAALRAKASRLLKVGPAPLEGERAELLLYQVSDLADDLRGRRDREEVLAIAVTLYPKLIDLMLWGRGHWSGAGKWLPRRLRTVDAALADQLSAAMADAAAGDGTAMRALCERELAARGGAVFAGFRRISDVAGLGAPILA</sequence>
<dbReference type="GO" id="GO:0016740">
    <property type="term" value="F:transferase activity"/>
    <property type="evidence" value="ECO:0007669"/>
    <property type="project" value="UniProtKB-KW"/>
</dbReference>
<dbReference type="KEGG" id="dea:FPZ08_08685"/>
<reference evidence="1 2" key="1">
    <citation type="submission" date="2019-07" db="EMBL/GenBank/DDBJ databases">
        <title>Full genome sequence of Devosia sp. Gsoil 520.</title>
        <authorList>
            <person name="Im W.-T."/>
        </authorList>
    </citation>
    <scope>NUCLEOTIDE SEQUENCE [LARGE SCALE GENOMIC DNA]</scope>
    <source>
        <strain evidence="1 2">Gsoil 520</strain>
    </source>
</reference>
<dbReference type="OrthoDB" id="43980at2"/>
<dbReference type="AlphaFoldDB" id="A0A5B8LRP4"/>
<organism evidence="1 2">
    <name type="scientific">Devosia ginsengisoli</name>
    <dbReference type="NCBI Taxonomy" id="400770"/>
    <lineage>
        <taxon>Bacteria</taxon>
        <taxon>Pseudomonadati</taxon>
        <taxon>Pseudomonadota</taxon>
        <taxon>Alphaproteobacteria</taxon>
        <taxon>Hyphomicrobiales</taxon>
        <taxon>Devosiaceae</taxon>
        <taxon>Devosia</taxon>
    </lineage>
</organism>
<evidence type="ECO:0000313" key="2">
    <source>
        <dbReference type="Proteomes" id="UP000315364"/>
    </source>
</evidence>
<gene>
    <name evidence="1" type="ORF">FPZ08_08685</name>
</gene>
<keyword evidence="1" id="KW-0808">Transferase</keyword>
<dbReference type="CDD" id="cd05403">
    <property type="entry name" value="NT_KNTase_like"/>
    <property type="match status" value="1"/>
</dbReference>